<dbReference type="Pfam" id="PF08352">
    <property type="entry name" value="oligo_HPY"/>
    <property type="match status" value="1"/>
</dbReference>
<dbReference type="GO" id="GO:0016887">
    <property type="term" value="F:ATP hydrolysis activity"/>
    <property type="evidence" value="ECO:0007669"/>
    <property type="project" value="InterPro"/>
</dbReference>
<reference evidence="10 11" key="1">
    <citation type="submission" date="2018-07" db="EMBL/GenBank/DDBJ databases">
        <title>Genomic Encyclopedia of Type Strains, Phase III (KMG-III): the genomes of soil and plant-associated and newly described type strains.</title>
        <authorList>
            <person name="Whitman W."/>
        </authorList>
    </citation>
    <scope>NUCLEOTIDE SEQUENCE [LARGE SCALE GENOMIC DNA]</scope>
    <source>
        <strain evidence="10 11">CECT 8488</strain>
    </source>
</reference>
<dbReference type="InterPro" id="IPR013563">
    <property type="entry name" value="Oligopep_ABC_C"/>
</dbReference>
<dbReference type="InterPro" id="IPR027417">
    <property type="entry name" value="P-loop_NTPase"/>
</dbReference>
<accession>A0A3D9HUJ3</accession>
<protein>
    <submittedName>
        <fullName evidence="10">Oligopeptide transport system ATP-binding protein</fullName>
    </submittedName>
</protein>
<dbReference type="NCBIfam" id="TIGR01727">
    <property type="entry name" value="oligo_HPY"/>
    <property type="match status" value="1"/>
</dbReference>
<organism evidence="10 11">
    <name type="scientific">Aestuariispira insulae</name>
    <dbReference type="NCBI Taxonomy" id="1461337"/>
    <lineage>
        <taxon>Bacteria</taxon>
        <taxon>Pseudomonadati</taxon>
        <taxon>Pseudomonadota</taxon>
        <taxon>Alphaproteobacteria</taxon>
        <taxon>Rhodospirillales</taxon>
        <taxon>Kiloniellaceae</taxon>
        <taxon>Aestuariispira</taxon>
    </lineage>
</organism>
<evidence type="ECO:0000313" key="11">
    <source>
        <dbReference type="Proteomes" id="UP000256845"/>
    </source>
</evidence>
<evidence type="ECO:0000256" key="2">
    <source>
        <dbReference type="ARBA" id="ARBA00005417"/>
    </source>
</evidence>
<dbReference type="Pfam" id="PF00005">
    <property type="entry name" value="ABC_tran"/>
    <property type="match status" value="1"/>
</dbReference>
<dbReference type="PANTHER" id="PTHR43297">
    <property type="entry name" value="OLIGOPEPTIDE TRANSPORT ATP-BINDING PROTEIN APPD"/>
    <property type="match status" value="1"/>
</dbReference>
<keyword evidence="3" id="KW-0813">Transport</keyword>
<keyword evidence="7" id="KW-0472">Membrane</keyword>
<evidence type="ECO:0000256" key="3">
    <source>
        <dbReference type="ARBA" id="ARBA00022448"/>
    </source>
</evidence>
<gene>
    <name evidence="10" type="ORF">DFP90_102579</name>
</gene>
<comment type="caution">
    <text evidence="10">The sequence shown here is derived from an EMBL/GenBank/DDBJ whole genome shotgun (WGS) entry which is preliminary data.</text>
</comment>
<dbReference type="InterPro" id="IPR003593">
    <property type="entry name" value="AAA+_ATPase"/>
</dbReference>
<comment type="subcellular location">
    <subcellularLocation>
        <location evidence="1">Cell inner membrane</location>
        <topology evidence="1">Peripheral membrane protein</topology>
    </subcellularLocation>
</comment>
<dbReference type="PROSITE" id="PS00211">
    <property type="entry name" value="ABC_TRANSPORTER_1"/>
    <property type="match status" value="1"/>
</dbReference>
<evidence type="ECO:0000259" key="9">
    <source>
        <dbReference type="PROSITE" id="PS50893"/>
    </source>
</evidence>
<dbReference type="OrthoDB" id="37801at2"/>
<dbReference type="GO" id="GO:0015833">
    <property type="term" value="P:peptide transport"/>
    <property type="evidence" value="ECO:0007669"/>
    <property type="project" value="InterPro"/>
</dbReference>
<dbReference type="GO" id="GO:0055085">
    <property type="term" value="P:transmembrane transport"/>
    <property type="evidence" value="ECO:0007669"/>
    <property type="project" value="UniProtKB-ARBA"/>
</dbReference>
<keyword evidence="11" id="KW-1185">Reference proteome</keyword>
<comment type="similarity">
    <text evidence="2">Belongs to the ABC transporter superfamily.</text>
</comment>
<keyword evidence="6 10" id="KW-0067">ATP-binding</keyword>
<feature type="region of interest" description="Disordered" evidence="8">
    <location>
        <begin position="1"/>
        <end position="20"/>
    </location>
</feature>
<evidence type="ECO:0000256" key="5">
    <source>
        <dbReference type="ARBA" id="ARBA00022741"/>
    </source>
</evidence>
<evidence type="ECO:0000256" key="8">
    <source>
        <dbReference type="SAM" id="MobiDB-lite"/>
    </source>
</evidence>
<dbReference type="InterPro" id="IPR017871">
    <property type="entry name" value="ABC_transporter-like_CS"/>
</dbReference>
<dbReference type="InterPro" id="IPR003439">
    <property type="entry name" value="ABC_transporter-like_ATP-bd"/>
</dbReference>
<dbReference type="FunFam" id="3.40.50.300:FF:000016">
    <property type="entry name" value="Oligopeptide ABC transporter ATP-binding component"/>
    <property type="match status" value="1"/>
</dbReference>
<dbReference type="GO" id="GO:0005524">
    <property type="term" value="F:ATP binding"/>
    <property type="evidence" value="ECO:0007669"/>
    <property type="project" value="UniProtKB-KW"/>
</dbReference>
<dbReference type="GO" id="GO:0005886">
    <property type="term" value="C:plasma membrane"/>
    <property type="evidence" value="ECO:0007669"/>
    <property type="project" value="UniProtKB-SubCell"/>
</dbReference>
<dbReference type="EMBL" id="QRDW01000002">
    <property type="protein sequence ID" value="RED52556.1"/>
    <property type="molecule type" value="Genomic_DNA"/>
</dbReference>
<dbReference type="Proteomes" id="UP000256845">
    <property type="component" value="Unassembled WGS sequence"/>
</dbReference>
<dbReference type="AlphaFoldDB" id="A0A3D9HUJ3"/>
<evidence type="ECO:0000313" key="10">
    <source>
        <dbReference type="EMBL" id="RED52556.1"/>
    </source>
</evidence>
<keyword evidence="5" id="KW-0547">Nucleotide-binding</keyword>
<evidence type="ECO:0000256" key="6">
    <source>
        <dbReference type="ARBA" id="ARBA00022840"/>
    </source>
</evidence>
<dbReference type="SMART" id="SM00382">
    <property type="entry name" value="AAA"/>
    <property type="match status" value="1"/>
</dbReference>
<dbReference type="PROSITE" id="PS50893">
    <property type="entry name" value="ABC_TRANSPORTER_2"/>
    <property type="match status" value="1"/>
</dbReference>
<dbReference type="InterPro" id="IPR050388">
    <property type="entry name" value="ABC_Ni/Peptide_Import"/>
</dbReference>
<name>A0A3D9HUJ3_9PROT</name>
<dbReference type="RefSeq" id="WP_115936119.1">
    <property type="nucleotide sequence ID" value="NZ_QRDW01000002.1"/>
</dbReference>
<proteinExistence type="inferred from homology"/>
<dbReference type="CDD" id="cd03257">
    <property type="entry name" value="ABC_NikE_OppD_transporters"/>
    <property type="match status" value="1"/>
</dbReference>
<evidence type="ECO:0000256" key="7">
    <source>
        <dbReference type="ARBA" id="ARBA00023136"/>
    </source>
</evidence>
<feature type="domain" description="ABC transporter" evidence="9">
    <location>
        <begin position="23"/>
        <end position="272"/>
    </location>
</feature>
<dbReference type="PANTHER" id="PTHR43297:SF2">
    <property type="entry name" value="DIPEPTIDE TRANSPORT ATP-BINDING PROTEIN DPPD"/>
    <property type="match status" value="1"/>
</dbReference>
<dbReference type="SUPFAM" id="SSF52540">
    <property type="entry name" value="P-loop containing nucleoside triphosphate hydrolases"/>
    <property type="match status" value="1"/>
</dbReference>
<sequence length="347" mass="37388">MSGLIQRESRENALPETANRPALSVQGLSTSFTKQGRDLKAVNNVSFDLAPGEILGLVGESGSGKSITLRSLIGIVRPQGRIDGSVLWKGRNLVTMNEPQLRKIRGREIAMIFQEPMSSLNPLLTIGLQITENLKAHTSLGRQERQKRAIELLDLVGIPAAASRLDDYPHQFSGGMRQRVMIAIALASNPELLLADEPTTALDVTIQDQILRLIMDLRTELNMAVILVTHDLGVVAQSCDRVAVMYAGRIIESGSVGTILKAPQHPYTLGLLQSVPQDQPPRTPLFSIDGTPPALDDMPTGCAFAPRCQQAQGTCLESAPDFSLVGSGHAAACHILETARPSLGENK</sequence>
<evidence type="ECO:0000256" key="1">
    <source>
        <dbReference type="ARBA" id="ARBA00004417"/>
    </source>
</evidence>
<evidence type="ECO:0000256" key="4">
    <source>
        <dbReference type="ARBA" id="ARBA00022475"/>
    </source>
</evidence>
<dbReference type="Gene3D" id="3.40.50.300">
    <property type="entry name" value="P-loop containing nucleotide triphosphate hydrolases"/>
    <property type="match status" value="1"/>
</dbReference>
<keyword evidence="4" id="KW-1003">Cell membrane</keyword>